<dbReference type="InterPro" id="IPR029058">
    <property type="entry name" value="AB_hydrolase_fold"/>
</dbReference>
<dbReference type="InterPro" id="IPR000801">
    <property type="entry name" value="Esterase-like"/>
</dbReference>
<dbReference type="Proteomes" id="UP000661077">
    <property type="component" value="Unassembled WGS sequence"/>
</dbReference>
<organism evidence="2 3">
    <name type="scientific">Steroidobacter gossypii</name>
    <dbReference type="NCBI Taxonomy" id="2805490"/>
    <lineage>
        <taxon>Bacteria</taxon>
        <taxon>Pseudomonadati</taxon>
        <taxon>Pseudomonadota</taxon>
        <taxon>Gammaproteobacteria</taxon>
        <taxon>Steroidobacterales</taxon>
        <taxon>Steroidobacteraceae</taxon>
        <taxon>Steroidobacter</taxon>
    </lineage>
</organism>
<evidence type="ECO:0000313" key="2">
    <source>
        <dbReference type="EMBL" id="MBM0107231.1"/>
    </source>
</evidence>
<accession>A0ABS1X1X9</accession>
<comment type="caution">
    <text evidence="2">The sequence shown here is derived from an EMBL/GenBank/DDBJ whole genome shotgun (WGS) entry which is preliminary data.</text>
</comment>
<evidence type="ECO:0000256" key="1">
    <source>
        <dbReference type="SAM" id="SignalP"/>
    </source>
</evidence>
<evidence type="ECO:0000313" key="3">
    <source>
        <dbReference type="Proteomes" id="UP000661077"/>
    </source>
</evidence>
<proteinExistence type="predicted"/>
<dbReference type="PANTHER" id="PTHR48098:SF1">
    <property type="entry name" value="DIACYLGLYCEROL ACYLTRANSFERASE_MYCOLYLTRANSFERASE AG85A"/>
    <property type="match status" value="1"/>
</dbReference>
<dbReference type="PANTHER" id="PTHR48098">
    <property type="entry name" value="ENTEROCHELIN ESTERASE-RELATED"/>
    <property type="match status" value="1"/>
</dbReference>
<feature type="signal peptide" evidence="1">
    <location>
        <begin position="1"/>
        <end position="23"/>
    </location>
</feature>
<evidence type="ECO:0008006" key="4">
    <source>
        <dbReference type="Google" id="ProtNLM"/>
    </source>
</evidence>
<keyword evidence="1" id="KW-0732">Signal</keyword>
<dbReference type="SUPFAM" id="SSF53474">
    <property type="entry name" value="alpha/beta-Hydrolases"/>
    <property type="match status" value="1"/>
</dbReference>
<sequence length="286" mass="31788">MLHFVFQTIVIALCAAMAAPAFSGEIVTREFKSPALGRSWAYEVYLPTGYETSRLSYPVLYLLHGNNGTRRHWVEQGNIQSTADALIESGEIPAAVIVMPDAGVTWFVDRKEKMETAVIRDLIPDVESHWRVLKSREGRLIGGLSMGGYGSLRFAMKYPEMFAAAALLSPAIYDPLPPATSSARSVGTFGTPQFDEQVWKDMNYPALWQAYLAKQTPVPMYINSGDDDEFMIEVEATKLYSLLRANKQPAELRIVDGAHAWSVWASTVGDAMKYIFRYSAKPSSAE</sequence>
<name>A0ABS1X1X9_9GAMM</name>
<protein>
    <recommendedName>
        <fullName evidence="4">Esterase</fullName>
    </recommendedName>
</protein>
<dbReference type="EMBL" id="JAEVLS010000005">
    <property type="protein sequence ID" value="MBM0107231.1"/>
    <property type="molecule type" value="Genomic_DNA"/>
</dbReference>
<gene>
    <name evidence="2" type="ORF">JM946_21045</name>
</gene>
<dbReference type="RefSeq" id="WP_203169348.1">
    <property type="nucleotide sequence ID" value="NZ_JAEVLS010000005.1"/>
</dbReference>
<dbReference type="Pfam" id="PF00756">
    <property type="entry name" value="Esterase"/>
    <property type="match status" value="1"/>
</dbReference>
<dbReference type="Gene3D" id="3.40.50.1820">
    <property type="entry name" value="alpha/beta hydrolase"/>
    <property type="match status" value="1"/>
</dbReference>
<reference evidence="2 3" key="1">
    <citation type="journal article" date="2021" name="Int. J. Syst. Evol. Microbiol.">
        <title>Steroidobacter gossypii sp. nov., isolated from soil of cotton cropping field.</title>
        <authorList>
            <person name="Huang R."/>
            <person name="Yang S."/>
            <person name="Zhen C."/>
            <person name="Liu W."/>
        </authorList>
    </citation>
    <scope>NUCLEOTIDE SEQUENCE [LARGE SCALE GENOMIC DNA]</scope>
    <source>
        <strain evidence="2 3">S1-65</strain>
    </source>
</reference>
<keyword evidence="3" id="KW-1185">Reference proteome</keyword>
<dbReference type="InterPro" id="IPR050583">
    <property type="entry name" value="Mycobacterial_A85_antigen"/>
</dbReference>
<feature type="chain" id="PRO_5045794649" description="Esterase" evidence="1">
    <location>
        <begin position="24"/>
        <end position="286"/>
    </location>
</feature>